<reference evidence="2" key="1">
    <citation type="journal article" date="2019" name="Int. J. Syst. Evol. Microbiol.">
        <title>The Global Catalogue of Microorganisms (GCM) 10K type strain sequencing project: providing services to taxonomists for standard genome sequencing and annotation.</title>
        <authorList>
            <consortium name="The Broad Institute Genomics Platform"/>
            <consortium name="The Broad Institute Genome Sequencing Center for Infectious Disease"/>
            <person name="Wu L."/>
            <person name="Ma J."/>
        </authorList>
    </citation>
    <scope>NUCLEOTIDE SEQUENCE [LARGE SCALE GENOMIC DNA]</scope>
    <source>
        <strain evidence="2">JCM 15442</strain>
    </source>
</reference>
<keyword evidence="2" id="KW-1185">Reference proteome</keyword>
<dbReference type="Proteomes" id="UP000639973">
    <property type="component" value="Unassembled WGS sequence"/>
</dbReference>
<name>A0ABQ2G7V7_9DEIO</name>
<dbReference type="EMBL" id="BMOL01000006">
    <property type="protein sequence ID" value="GGL79039.1"/>
    <property type="molecule type" value="Genomic_DNA"/>
</dbReference>
<organism evidence="1 2">
    <name type="scientific">Deinococcus aerolatus</name>
    <dbReference type="NCBI Taxonomy" id="522487"/>
    <lineage>
        <taxon>Bacteria</taxon>
        <taxon>Thermotogati</taxon>
        <taxon>Deinococcota</taxon>
        <taxon>Deinococci</taxon>
        <taxon>Deinococcales</taxon>
        <taxon>Deinococcaceae</taxon>
        <taxon>Deinococcus</taxon>
    </lineage>
</organism>
<evidence type="ECO:0000313" key="1">
    <source>
        <dbReference type="EMBL" id="GGL79039.1"/>
    </source>
</evidence>
<gene>
    <name evidence="1" type="ORF">GCM10010840_16140</name>
</gene>
<sequence>MQFELLRAHQRFLPLIGQRRRRTDDEAEPLTNLLVSPAVKNTLLNALGGGGPHSGPLFGHRDQGELHVRFAAARGYSAALAPEPLAMDPLYLLGLTDAYRQTDPRLDWAGQWLTARGGEFPEVSDCLRWFERAAEQQLVTPEHPLVFAGWLSHSFTMLACHVGPDEFDPCTWLALHHTPEPEVQG</sequence>
<comment type="caution">
    <text evidence="1">The sequence shown here is derived from an EMBL/GenBank/DDBJ whole genome shotgun (WGS) entry which is preliminary data.</text>
</comment>
<protein>
    <submittedName>
        <fullName evidence="1">Uncharacterized protein</fullName>
    </submittedName>
</protein>
<accession>A0ABQ2G7V7</accession>
<proteinExistence type="predicted"/>
<dbReference type="RefSeq" id="WP_188970743.1">
    <property type="nucleotide sequence ID" value="NZ_BMOL01000006.1"/>
</dbReference>
<evidence type="ECO:0000313" key="2">
    <source>
        <dbReference type="Proteomes" id="UP000639973"/>
    </source>
</evidence>